<reference evidence="1" key="2">
    <citation type="submission" date="2020-09" db="EMBL/GenBank/DDBJ databases">
        <authorList>
            <person name="Sun Q."/>
            <person name="Zhou Y."/>
        </authorList>
    </citation>
    <scope>NUCLEOTIDE SEQUENCE</scope>
    <source>
        <strain evidence="1">CGMCC 4.5737</strain>
    </source>
</reference>
<keyword evidence="2" id="KW-1185">Reference proteome</keyword>
<reference evidence="1" key="1">
    <citation type="journal article" date="2014" name="Int. J. Syst. Evol. Microbiol.">
        <title>Complete genome sequence of Corynebacterium casei LMG S-19264T (=DSM 44701T), isolated from a smear-ripened cheese.</title>
        <authorList>
            <consortium name="US DOE Joint Genome Institute (JGI-PGF)"/>
            <person name="Walter F."/>
            <person name="Albersmeier A."/>
            <person name="Kalinowski J."/>
            <person name="Ruckert C."/>
        </authorList>
    </citation>
    <scope>NUCLEOTIDE SEQUENCE</scope>
    <source>
        <strain evidence="1">CGMCC 4.5737</strain>
    </source>
</reference>
<proteinExistence type="predicted"/>
<dbReference type="AlphaFoldDB" id="A0A8J3FTF9"/>
<name>A0A8J3FTF9_9PSEU</name>
<accession>A0A8J3FTF9</accession>
<evidence type="ECO:0000313" key="1">
    <source>
        <dbReference type="EMBL" id="GGM39440.1"/>
    </source>
</evidence>
<dbReference type="Proteomes" id="UP000637578">
    <property type="component" value="Unassembled WGS sequence"/>
</dbReference>
<evidence type="ECO:0000313" key="2">
    <source>
        <dbReference type="Proteomes" id="UP000637578"/>
    </source>
</evidence>
<comment type="caution">
    <text evidence="1">The sequence shown here is derived from an EMBL/GenBank/DDBJ whole genome shotgun (WGS) entry which is preliminary data.</text>
</comment>
<sequence length="215" mass="23922">MVDIARFDKYCGPLVDADELAEEWYDALTLLAERPTRERDPEARAEGLAGVLSAEWRHWSHAECLTRLDGWETAVDDYVSDTVRVDIVAVAKRVTVETGWKWRRLCTALPGVYAVISVGQYASCIRGIVWLSDDPDHAEGFREHAFYRCLDTADVSRVAVGCASCDWEYDTGESGSFDWVTLTRDECPDGCPCGDSLDAPHCPECGSTRVGLTVY</sequence>
<dbReference type="EMBL" id="BMMK01000002">
    <property type="protein sequence ID" value="GGM39440.1"/>
    <property type="molecule type" value="Genomic_DNA"/>
</dbReference>
<organism evidence="1 2">
    <name type="scientific">Longimycelium tulufanense</name>
    <dbReference type="NCBI Taxonomy" id="907463"/>
    <lineage>
        <taxon>Bacteria</taxon>
        <taxon>Bacillati</taxon>
        <taxon>Actinomycetota</taxon>
        <taxon>Actinomycetes</taxon>
        <taxon>Pseudonocardiales</taxon>
        <taxon>Pseudonocardiaceae</taxon>
        <taxon>Longimycelium</taxon>
    </lineage>
</organism>
<gene>
    <name evidence="1" type="ORF">GCM10012275_07880</name>
</gene>
<protein>
    <submittedName>
        <fullName evidence="1">Uncharacterized protein</fullName>
    </submittedName>
</protein>